<dbReference type="RefSeq" id="WP_213249323.1">
    <property type="nucleotide sequence ID" value="NZ_CP045806.1"/>
</dbReference>
<evidence type="ECO:0000313" key="1">
    <source>
        <dbReference type="EMBL" id="QHN35260.1"/>
    </source>
</evidence>
<dbReference type="Proteomes" id="UP001059836">
    <property type="component" value="Chromosome"/>
</dbReference>
<sequence length="390" mass="41459">MTHLMIGMDALDSLGGVQSVIRILAGAFDDDGDRVELVEIEPANPRFDLLTVPPLPRYTLSPVPTALPYEPTTAVRTAKLVVRGYRDGLRIRKAGVRALTGLATAHPEAVWLLMQWRLVEMAVDAGLGRRVIGQYHDCVTTAAANGDLARIIRTGPHLAATCALTEADAARLREHGVPRVYAVTNPVPRPPAAPDAAVRTDTVVAAGRFVPQKNFVSLVRAWGLLGGARTGWRLRIIGAGPQEREIREAVTRVGVADSVTVEPPRTDLPDVLRSASLYAMSSRHEGLPMVLTEAMALGVPFVSTPCSAGVAELADGARAGLLARTHAPADLAATIARALTDPSLRAELGAHGRQLIGGREPGAVIGHWRTLFVELGMTDDSTTDTKTAPL</sequence>
<keyword evidence="2" id="KW-1185">Reference proteome</keyword>
<name>A0ABX6IJ06_9ACTN</name>
<accession>A0ABX6IJ06</accession>
<evidence type="ECO:0000313" key="2">
    <source>
        <dbReference type="Proteomes" id="UP001059836"/>
    </source>
</evidence>
<dbReference type="Gene3D" id="3.40.50.2000">
    <property type="entry name" value="Glycogen Phosphorylase B"/>
    <property type="match status" value="2"/>
</dbReference>
<reference evidence="1" key="1">
    <citation type="journal article" date="2021" name="Nat. Microbiol.">
        <title>Cocultivation of an ultrasmall environmental parasitic bacterium with lytic ability against bacteria associated with wastewater foams.</title>
        <authorList>
            <person name="Batinovic S."/>
            <person name="Rose J.J.A."/>
            <person name="Ratcliffe J."/>
            <person name="Seviour R.J."/>
            <person name="Petrovski S."/>
        </authorList>
    </citation>
    <scope>NUCLEOTIDE SEQUENCE</scope>
    <source>
        <strain evidence="1">CON9</strain>
    </source>
</reference>
<proteinExistence type="predicted"/>
<protein>
    <submittedName>
        <fullName evidence="1">Glycosyltransferase</fullName>
    </submittedName>
</protein>
<dbReference type="PANTHER" id="PTHR12526">
    <property type="entry name" value="GLYCOSYLTRANSFERASE"/>
    <property type="match status" value="1"/>
</dbReference>
<gene>
    <name evidence="1" type="ORF">GII31_10520</name>
</gene>
<organism evidence="1 2">
    <name type="scientific">Gordonia pseudamarae</name>
    <dbReference type="NCBI Taxonomy" id="2831662"/>
    <lineage>
        <taxon>Bacteria</taxon>
        <taxon>Bacillati</taxon>
        <taxon>Actinomycetota</taxon>
        <taxon>Actinomycetes</taxon>
        <taxon>Mycobacteriales</taxon>
        <taxon>Gordoniaceae</taxon>
        <taxon>Gordonia</taxon>
    </lineage>
</organism>
<dbReference type="EMBL" id="CP045809">
    <property type="protein sequence ID" value="QHN35260.1"/>
    <property type="molecule type" value="Genomic_DNA"/>
</dbReference>
<dbReference type="Pfam" id="PF13692">
    <property type="entry name" value="Glyco_trans_1_4"/>
    <property type="match status" value="1"/>
</dbReference>
<dbReference type="SUPFAM" id="SSF53756">
    <property type="entry name" value="UDP-Glycosyltransferase/glycogen phosphorylase"/>
    <property type="match status" value="1"/>
</dbReference>